<dbReference type="Pfam" id="PF13377">
    <property type="entry name" value="Peripla_BP_3"/>
    <property type="match status" value="1"/>
</dbReference>
<dbReference type="PRINTS" id="PR00036">
    <property type="entry name" value="HTHLACI"/>
</dbReference>
<dbReference type="AlphaFoldDB" id="A0A5C0B3J9"/>
<dbReference type="SMART" id="SM00354">
    <property type="entry name" value="HTH_LACI"/>
    <property type="match status" value="1"/>
</dbReference>
<dbReference type="PROSITE" id="PS00356">
    <property type="entry name" value="HTH_LACI_1"/>
    <property type="match status" value="1"/>
</dbReference>
<dbReference type="SUPFAM" id="SSF47413">
    <property type="entry name" value="lambda repressor-like DNA-binding domains"/>
    <property type="match status" value="1"/>
</dbReference>
<dbReference type="InterPro" id="IPR028082">
    <property type="entry name" value="Peripla_BP_I"/>
</dbReference>
<dbReference type="InterPro" id="IPR010982">
    <property type="entry name" value="Lambda_DNA-bd_dom_sf"/>
</dbReference>
<evidence type="ECO:0000259" key="4">
    <source>
        <dbReference type="PROSITE" id="PS50932"/>
    </source>
</evidence>
<dbReference type="PROSITE" id="PS50932">
    <property type="entry name" value="HTH_LACI_2"/>
    <property type="match status" value="1"/>
</dbReference>
<gene>
    <name evidence="5" type="ORF">FXN63_20665</name>
</gene>
<evidence type="ECO:0000313" key="5">
    <source>
        <dbReference type="EMBL" id="QEI09469.1"/>
    </source>
</evidence>
<dbReference type="InterPro" id="IPR046335">
    <property type="entry name" value="LacI/GalR-like_sensor"/>
</dbReference>
<dbReference type="KEGG" id="pacr:FXN63_20665"/>
<sequence>MESATLKDVARVAGVSPITVSRALNRPEIVHPETVELVQKAVKLTGYIPNQLAGALTGGRTRLVAAIIPHISNSIFVETIQAMSDRLWQDGYQLLLGLSGYPASREDELITAILSRRPDGIVLTGIGHSQETRRKILSTGIPVVEIWDLTPTPLDTVIGFSHVKIGEAIALNLLKKGYRNYGLLCADDERSLIRLQSVADTLAAQGVSEIHREVGKAPSTFQLGRVGLSNLLASGATLDALVCGSDAIAQGALAEAQSRGLTIPKDLAVFGFGDFDFAAHTFPSLSTVRIDKKAIGTRTAEAFISRAAGDDSAEKVIDVGFELIERESI</sequence>
<proteinExistence type="predicted"/>
<reference evidence="5 6" key="1">
    <citation type="submission" date="2019-08" db="EMBL/GenBank/DDBJ databases">
        <title>Amphibian skin-associated Pigmentiphaga: genome sequence and occurrence across geography and hosts.</title>
        <authorList>
            <person name="Bletz M.C."/>
            <person name="Bunk B."/>
            <person name="Sproeer C."/>
            <person name="Biwer P."/>
            <person name="Reiter S."/>
            <person name="Rabemananjara F.C.E."/>
            <person name="Schulz S."/>
            <person name="Overmann J."/>
            <person name="Vences M."/>
        </authorList>
    </citation>
    <scope>NUCLEOTIDE SEQUENCE [LARGE SCALE GENOMIC DNA]</scope>
    <source>
        <strain evidence="5 6">Mada1488</strain>
    </source>
</reference>
<keyword evidence="1" id="KW-0805">Transcription regulation</keyword>
<evidence type="ECO:0000256" key="3">
    <source>
        <dbReference type="ARBA" id="ARBA00023163"/>
    </source>
</evidence>
<name>A0A5C0B3J9_9BURK</name>
<dbReference type="OrthoDB" id="8770688at2"/>
<protein>
    <submittedName>
        <fullName evidence="5">LacI family DNA-binding transcriptional regulator</fullName>
    </submittedName>
</protein>
<dbReference type="PANTHER" id="PTHR30146:SF33">
    <property type="entry name" value="TRANSCRIPTIONAL REGULATOR"/>
    <property type="match status" value="1"/>
</dbReference>
<keyword evidence="3" id="KW-0804">Transcription</keyword>
<dbReference type="SUPFAM" id="SSF53822">
    <property type="entry name" value="Periplasmic binding protein-like I"/>
    <property type="match status" value="1"/>
</dbReference>
<dbReference type="Gene3D" id="1.10.260.40">
    <property type="entry name" value="lambda repressor-like DNA-binding domains"/>
    <property type="match status" value="1"/>
</dbReference>
<dbReference type="GO" id="GO:0003700">
    <property type="term" value="F:DNA-binding transcription factor activity"/>
    <property type="evidence" value="ECO:0007669"/>
    <property type="project" value="TreeGrafter"/>
</dbReference>
<evidence type="ECO:0000313" key="6">
    <source>
        <dbReference type="Proteomes" id="UP000325161"/>
    </source>
</evidence>
<keyword evidence="2 5" id="KW-0238">DNA-binding</keyword>
<dbReference type="Pfam" id="PF00356">
    <property type="entry name" value="LacI"/>
    <property type="match status" value="1"/>
</dbReference>
<keyword evidence="6" id="KW-1185">Reference proteome</keyword>
<dbReference type="GO" id="GO:0000976">
    <property type="term" value="F:transcription cis-regulatory region binding"/>
    <property type="evidence" value="ECO:0007669"/>
    <property type="project" value="TreeGrafter"/>
</dbReference>
<accession>A0A5C0B3J9</accession>
<dbReference type="CDD" id="cd01575">
    <property type="entry name" value="PBP1_GntR"/>
    <property type="match status" value="1"/>
</dbReference>
<dbReference type="EMBL" id="CP043046">
    <property type="protein sequence ID" value="QEI09469.1"/>
    <property type="molecule type" value="Genomic_DNA"/>
</dbReference>
<dbReference type="Gene3D" id="3.40.50.2300">
    <property type="match status" value="2"/>
</dbReference>
<evidence type="ECO:0000256" key="2">
    <source>
        <dbReference type="ARBA" id="ARBA00023125"/>
    </source>
</evidence>
<dbReference type="PANTHER" id="PTHR30146">
    <property type="entry name" value="LACI-RELATED TRANSCRIPTIONAL REPRESSOR"/>
    <property type="match status" value="1"/>
</dbReference>
<organism evidence="5 6">
    <name type="scientific">Pigmentiphaga aceris</name>
    <dbReference type="NCBI Taxonomy" id="1940612"/>
    <lineage>
        <taxon>Bacteria</taxon>
        <taxon>Pseudomonadati</taxon>
        <taxon>Pseudomonadota</taxon>
        <taxon>Betaproteobacteria</taxon>
        <taxon>Burkholderiales</taxon>
        <taxon>Alcaligenaceae</taxon>
        <taxon>Pigmentiphaga</taxon>
    </lineage>
</organism>
<feature type="domain" description="HTH lacI-type" evidence="4">
    <location>
        <begin position="4"/>
        <end position="58"/>
    </location>
</feature>
<dbReference type="CDD" id="cd01392">
    <property type="entry name" value="HTH_LacI"/>
    <property type="match status" value="1"/>
</dbReference>
<dbReference type="Proteomes" id="UP000325161">
    <property type="component" value="Chromosome"/>
</dbReference>
<dbReference type="InterPro" id="IPR000843">
    <property type="entry name" value="HTH_LacI"/>
</dbReference>
<evidence type="ECO:0000256" key="1">
    <source>
        <dbReference type="ARBA" id="ARBA00023015"/>
    </source>
</evidence>